<protein>
    <submittedName>
        <fullName evidence="1">Uncharacterized protein</fullName>
    </submittedName>
</protein>
<name>A0A2J7RM06_9NEOP</name>
<comment type="caution">
    <text evidence="1">The sequence shown here is derived from an EMBL/GenBank/DDBJ whole genome shotgun (WGS) entry which is preliminary data.</text>
</comment>
<keyword evidence="2" id="KW-1185">Reference proteome</keyword>
<dbReference type="STRING" id="105785.A0A2J7RM06"/>
<evidence type="ECO:0000313" key="2">
    <source>
        <dbReference type="Proteomes" id="UP000235965"/>
    </source>
</evidence>
<dbReference type="InParanoid" id="A0A2J7RM06"/>
<dbReference type="InterPro" id="IPR036514">
    <property type="entry name" value="SGNH_hydro_sf"/>
</dbReference>
<dbReference type="Gene3D" id="3.40.50.1110">
    <property type="entry name" value="SGNH hydrolase"/>
    <property type="match status" value="1"/>
</dbReference>
<accession>A0A2J7RM06</accession>
<gene>
    <name evidence="1" type="ORF">B7P43_G15717</name>
</gene>
<organism evidence="1 2">
    <name type="scientific">Cryptotermes secundus</name>
    <dbReference type="NCBI Taxonomy" id="105785"/>
    <lineage>
        <taxon>Eukaryota</taxon>
        <taxon>Metazoa</taxon>
        <taxon>Ecdysozoa</taxon>
        <taxon>Arthropoda</taxon>
        <taxon>Hexapoda</taxon>
        <taxon>Insecta</taxon>
        <taxon>Pterygota</taxon>
        <taxon>Neoptera</taxon>
        <taxon>Polyneoptera</taxon>
        <taxon>Dictyoptera</taxon>
        <taxon>Blattodea</taxon>
        <taxon>Blattoidea</taxon>
        <taxon>Termitoidae</taxon>
        <taxon>Kalotermitidae</taxon>
        <taxon>Cryptotermitinae</taxon>
        <taxon>Cryptotermes</taxon>
    </lineage>
</organism>
<dbReference type="AlphaFoldDB" id="A0A2J7RM06"/>
<reference evidence="1 2" key="1">
    <citation type="submission" date="2017-12" db="EMBL/GenBank/DDBJ databases">
        <title>Hemimetabolous genomes reveal molecular basis of termite eusociality.</title>
        <authorList>
            <person name="Harrison M.C."/>
            <person name="Jongepier E."/>
            <person name="Robertson H.M."/>
            <person name="Arning N."/>
            <person name="Bitard-Feildel T."/>
            <person name="Chao H."/>
            <person name="Childers C.P."/>
            <person name="Dinh H."/>
            <person name="Doddapaneni H."/>
            <person name="Dugan S."/>
            <person name="Gowin J."/>
            <person name="Greiner C."/>
            <person name="Han Y."/>
            <person name="Hu H."/>
            <person name="Hughes D.S.T."/>
            <person name="Huylmans A.-K."/>
            <person name="Kemena C."/>
            <person name="Kremer L.P.M."/>
            <person name="Lee S.L."/>
            <person name="Lopez-Ezquerra A."/>
            <person name="Mallet L."/>
            <person name="Monroy-Kuhn J.M."/>
            <person name="Moser A."/>
            <person name="Murali S.C."/>
            <person name="Muzny D.M."/>
            <person name="Otani S."/>
            <person name="Piulachs M.-D."/>
            <person name="Poelchau M."/>
            <person name="Qu J."/>
            <person name="Schaub F."/>
            <person name="Wada-Katsumata A."/>
            <person name="Worley K.C."/>
            <person name="Xie Q."/>
            <person name="Ylla G."/>
            <person name="Poulsen M."/>
            <person name="Gibbs R.A."/>
            <person name="Schal C."/>
            <person name="Richards S."/>
            <person name="Belles X."/>
            <person name="Korb J."/>
            <person name="Bornberg-Bauer E."/>
        </authorList>
    </citation>
    <scope>NUCLEOTIDE SEQUENCE [LARGE SCALE GENOMIC DNA]</scope>
    <source>
        <tissue evidence="1">Whole body</tissue>
    </source>
</reference>
<dbReference type="EMBL" id="NEVH01002579">
    <property type="protein sequence ID" value="PNF41874.1"/>
    <property type="molecule type" value="Genomic_DNA"/>
</dbReference>
<dbReference type="OrthoDB" id="6624170at2759"/>
<sequence length="364" mass="40895">MADGIEASSSSSIILSNNIVHSGTSCLSCINLKSELQRVQDDLKTAQFIIELLQKEVSSTSEQEFSRNYIHRKECGECDTDDWRQVRVSQATKKRVNLSPITDYCVPIANRYAVLNNLQESLNHFPKSVSPTPKTTSGKKKSLGVRKHTNLLIGDSHARGISERLTSHLGSSYQCTGYVKPNADLNIITSTASSAVKNLDKNDVVIMYGGAMDIARDNTASGLRSIRKFVQKCMHTNVLILNAHERFDLLATSCVNKEVVHYNRKMSKLIKCFDYAQVVKVDLQREQFTAHGMHVNRQGKDVTARCLVSAIRSIFIYRQCDSPIILKLGEDQQDRGSDILGFWTLSIVLVFKITKTRRFQWSSD</sequence>
<dbReference type="Proteomes" id="UP000235965">
    <property type="component" value="Unassembled WGS sequence"/>
</dbReference>
<proteinExistence type="predicted"/>
<evidence type="ECO:0000313" key="1">
    <source>
        <dbReference type="EMBL" id="PNF41874.1"/>
    </source>
</evidence>
<dbReference type="SUPFAM" id="SSF52266">
    <property type="entry name" value="SGNH hydrolase"/>
    <property type="match status" value="1"/>
</dbReference>